<gene>
    <name evidence="1" type="ORF">HMPREF0762_01015</name>
</gene>
<dbReference type="Proteomes" id="UP000006001">
    <property type="component" value="Unassembled WGS sequence"/>
</dbReference>
<sequence length="53" mass="5524">MIAHSVEMPAAAMQMAFAAGLGHTTMASEATKGTSMEAIASMARLHTILKHLP</sequence>
<dbReference type="AlphaFoldDB" id="D0WGR2"/>
<protein>
    <submittedName>
        <fullName evidence="1">Uncharacterized protein</fullName>
    </submittedName>
</protein>
<dbReference type="HOGENOM" id="CLU_3066255_0_0_11"/>
<comment type="caution">
    <text evidence="1">The sequence shown here is derived from an EMBL/GenBank/DDBJ whole genome shotgun (WGS) entry which is preliminary data.</text>
</comment>
<organism evidence="1 2">
    <name type="scientific">Slackia exigua (strain ATCC 700122 / DSM 15923 / CIP 105133 / JCM 11022 / KCTC 5966 / S-7)</name>
    <dbReference type="NCBI Taxonomy" id="649764"/>
    <lineage>
        <taxon>Bacteria</taxon>
        <taxon>Bacillati</taxon>
        <taxon>Actinomycetota</taxon>
        <taxon>Coriobacteriia</taxon>
        <taxon>Eggerthellales</taxon>
        <taxon>Eggerthellaceae</taxon>
        <taxon>Slackia</taxon>
    </lineage>
</organism>
<evidence type="ECO:0000313" key="2">
    <source>
        <dbReference type="Proteomes" id="UP000006001"/>
    </source>
</evidence>
<accession>D0WGR2</accession>
<proteinExistence type="predicted"/>
<reference evidence="1" key="1">
    <citation type="submission" date="2009-10" db="EMBL/GenBank/DDBJ databases">
        <authorList>
            <person name="Weinstock G."/>
            <person name="Sodergren E."/>
            <person name="Clifton S."/>
            <person name="Fulton L."/>
            <person name="Fulton B."/>
            <person name="Courtney L."/>
            <person name="Fronick C."/>
            <person name="Harrison M."/>
            <person name="Strong C."/>
            <person name="Farmer C."/>
            <person name="Delahaunty K."/>
            <person name="Markovic C."/>
            <person name="Hall O."/>
            <person name="Minx P."/>
            <person name="Tomlinson C."/>
            <person name="Mitreva M."/>
            <person name="Nelson J."/>
            <person name="Hou S."/>
            <person name="Wollam A."/>
            <person name="Pepin K.H."/>
            <person name="Johnson M."/>
            <person name="Bhonagiri V."/>
            <person name="Nash W.E."/>
            <person name="Warren W."/>
            <person name="Chinwalla A."/>
            <person name="Mardis E.R."/>
            <person name="Wilson R.K."/>
        </authorList>
    </citation>
    <scope>NUCLEOTIDE SEQUENCE [LARGE SCALE GENOMIC DNA]</scope>
    <source>
        <strain evidence="1">ATCC 700122</strain>
    </source>
</reference>
<dbReference type="EMBL" id="ACUX02000006">
    <property type="protein sequence ID" value="EEZ61674.1"/>
    <property type="molecule type" value="Genomic_DNA"/>
</dbReference>
<evidence type="ECO:0000313" key="1">
    <source>
        <dbReference type="EMBL" id="EEZ61674.1"/>
    </source>
</evidence>
<keyword evidence="2" id="KW-1185">Reference proteome</keyword>
<name>D0WGR2_SLAES</name>
<dbReference type="STRING" id="649764.HMPREF0762_01015"/>